<dbReference type="InterPro" id="IPR058580">
    <property type="entry name" value="DUF2828"/>
</dbReference>
<accession>A0A438DD88</accession>
<sequence length="263" mass="30061">MLGVFVDKEKARISDLFAELLKSDTVFKLRFILARNIQNTKELRRLTMFIESGIVAMKSYKSLFSNHDTERFGEYLEKVQTGKAKIAAVCDVSGSMSGTPIEVCVALGQLVSELSEDPWKLRILQVAVEGNMSEDQMIKRVFVFSDMEFDEACGRYNYCDYDYDMEEIDESQKASQKWETDYEVIQRKFQEKGYRKVPEIVFWNLRNSSATPVMATENGVALVSGFSKNLLTLFLEGGGILIPQDVMEFAISDEDYKKLVLFD</sequence>
<dbReference type="PIRSF" id="PIRSF015417">
    <property type="entry name" value="T31B5_30_vWA"/>
    <property type="match status" value="1"/>
</dbReference>
<comment type="caution">
    <text evidence="3">The sequence shown here is derived from an EMBL/GenBank/DDBJ whole genome shotgun (WGS) entry which is preliminary data.</text>
</comment>
<dbReference type="Pfam" id="PF11443">
    <property type="entry name" value="DUF2828"/>
    <property type="match status" value="1"/>
</dbReference>
<dbReference type="Pfam" id="PF25043">
    <property type="entry name" value="DUF7788"/>
    <property type="match status" value="1"/>
</dbReference>
<dbReference type="InterPro" id="IPR056690">
    <property type="entry name" value="DUF7788"/>
</dbReference>
<organism evidence="3 4">
    <name type="scientific">Vitis vinifera</name>
    <name type="common">Grape</name>
    <dbReference type="NCBI Taxonomy" id="29760"/>
    <lineage>
        <taxon>Eukaryota</taxon>
        <taxon>Viridiplantae</taxon>
        <taxon>Streptophyta</taxon>
        <taxon>Embryophyta</taxon>
        <taxon>Tracheophyta</taxon>
        <taxon>Spermatophyta</taxon>
        <taxon>Magnoliopsida</taxon>
        <taxon>eudicotyledons</taxon>
        <taxon>Gunneridae</taxon>
        <taxon>Pentapetalae</taxon>
        <taxon>rosids</taxon>
        <taxon>Vitales</taxon>
        <taxon>Vitaceae</taxon>
        <taxon>Viteae</taxon>
        <taxon>Vitis</taxon>
    </lineage>
</organism>
<evidence type="ECO:0000313" key="4">
    <source>
        <dbReference type="Proteomes" id="UP000288805"/>
    </source>
</evidence>
<dbReference type="PANTHER" id="PTHR31373">
    <property type="entry name" value="OS06G0652100 PROTEIN"/>
    <property type="match status" value="1"/>
</dbReference>
<evidence type="ECO:0000259" key="2">
    <source>
        <dbReference type="Pfam" id="PF25043"/>
    </source>
</evidence>
<feature type="domain" description="DUF2828" evidence="1">
    <location>
        <begin position="55"/>
        <end position="88"/>
    </location>
</feature>
<dbReference type="AlphaFoldDB" id="A0A438DD88"/>
<dbReference type="Proteomes" id="UP000288805">
    <property type="component" value="Unassembled WGS sequence"/>
</dbReference>
<gene>
    <name evidence="3" type="ORF">CK203_098859</name>
</gene>
<dbReference type="PANTHER" id="PTHR31373:SF27">
    <property type="entry name" value="TROVE DOMAIN-CONTAINING PROTEIN"/>
    <property type="match status" value="1"/>
</dbReference>
<reference evidence="3 4" key="1">
    <citation type="journal article" date="2018" name="PLoS Genet.">
        <title>Population sequencing reveals clonal diversity and ancestral inbreeding in the grapevine cultivar Chardonnay.</title>
        <authorList>
            <person name="Roach M.J."/>
            <person name="Johnson D.L."/>
            <person name="Bohlmann J."/>
            <person name="van Vuuren H.J."/>
            <person name="Jones S.J."/>
            <person name="Pretorius I.S."/>
            <person name="Schmidt S.A."/>
            <person name="Borneman A.R."/>
        </authorList>
    </citation>
    <scope>NUCLEOTIDE SEQUENCE [LARGE SCALE GENOMIC DNA]</scope>
    <source>
        <strain evidence="4">cv. Chardonnay</strain>
        <tissue evidence="3">Leaf</tissue>
    </source>
</reference>
<dbReference type="InterPro" id="IPR011205">
    <property type="entry name" value="UCP015417_vWA"/>
</dbReference>
<evidence type="ECO:0000259" key="1">
    <source>
        <dbReference type="Pfam" id="PF11443"/>
    </source>
</evidence>
<feature type="domain" description="DUF7788" evidence="2">
    <location>
        <begin position="122"/>
        <end position="245"/>
    </location>
</feature>
<name>A0A438DD88_VITVI</name>
<dbReference type="EMBL" id="QGNW01001679">
    <property type="protein sequence ID" value="RVW33447.1"/>
    <property type="molecule type" value="Genomic_DNA"/>
</dbReference>
<protein>
    <submittedName>
        <fullName evidence="3">Uncharacterized protein</fullName>
    </submittedName>
</protein>
<evidence type="ECO:0000313" key="3">
    <source>
        <dbReference type="EMBL" id="RVW33447.1"/>
    </source>
</evidence>
<proteinExistence type="predicted"/>